<accession>A0AAV4NAB0</accession>
<protein>
    <recommendedName>
        <fullName evidence="3">Ribosomal protein S14</fullName>
    </recommendedName>
</protein>
<evidence type="ECO:0000313" key="1">
    <source>
        <dbReference type="EMBL" id="GIX81428.1"/>
    </source>
</evidence>
<dbReference type="AlphaFoldDB" id="A0AAV4NAB0"/>
<reference evidence="1 2" key="1">
    <citation type="submission" date="2021-06" db="EMBL/GenBank/DDBJ databases">
        <title>Caerostris darwini draft genome.</title>
        <authorList>
            <person name="Kono N."/>
            <person name="Arakawa K."/>
        </authorList>
    </citation>
    <scope>NUCLEOTIDE SEQUENCE [LARGE SCALE GENOMIC DNA]</scope>
</reference>
<name>A0AAV4NAB0_9ARAC</name>
<comment type="caution">
    <text evidence="1">The sequence shown here is derived from an EMBL/GenBank/DDBJ whole genome shotgun (WGS) entry which is preliminary data.</text>
</comment>
<dbReference type="Proteomes" id="UP001054837">
    <property type="component" value="Unassembled WGS sequence"/>
</dbReference>
<keyword evidence="2" id="KW-1185">Reference proteome</keyword>
<proteinExistence type="predicted"/>
<evidence type="ECO:0000313" key="2">
    <source>
        <dbReference type="Proteomes" id="UP001054837"/>
    </source>
</evidence>
<evidence type="ECO:0008006" key="3">
    <source>
        <dbReference type="Google" id="ProtNLM"/>
    </source>
</evidence>
<organism evidence="1 2">
    <name type="scientific">Caerostris darwini</name>
    <dbReference type="NCBI Taxonomy" id="1538125"/>
    <lineage>
        <taxon>Eukaryota</taxon>
        <taxon>Metazoa</taxon>
        <taxon>Ecdysozoa</taxon>
        <taxon>Arthropoda</taxon>
        <taxon>Chelicerata</taxon>
        <taxon>Arachnida</taxon>
        <taxon>Araneae</taxon>
        <taxon>Araneomorphae</taxon>
        <taxon>Entelegynae</taxon>
        <taxon>Araneoidea</taxon>
        <taxon>Araneidae</taxon>
        <taxon>Caerostris</taxon>
    </lineage>
</organism>
<sequence>MLHRETNPSFPFNPRLPLAALSVAGRRPGLECKRQTFSHSLFEQSRKGFHLQHQNRMGRKYFLACSISSCFETEARDALVRRGVYAWE</sequence>
<dbReference type="EMBL" id="BPLQ01001396">
    <property type="protein sequence ID" value="GIX81428.1"/>
    <property type="molecule type" value="Genomic_DNA"/>
</dbReference>
<gene>
    <name evidence="1" type="ORF">CDAR_400741</name>
</gene>